<dbReference type="EMBL" id="LT575490">
    <property type="protein sequence ID" value="SAY42185.1"/>
    <property type="molecule type" value="Genomic_DNA"/>
</dbReference>
<proteinExistence type="predicted"/>
<accession>A0A1C3HAV6</accession>
<dbReference type="AlphaFoldDB" id="A0A1C3HAV6"/>
<organism evidence="1">
    <name type="scientific">Serratia marcescens</name>
    <dbReference type="NCBI Taxonomy" id="615"/>
    <lineage>
        <taxon>Bacteria</taxon>
        <taxon>Pseudomonadati</taxon>
        <taxon>Pseudomonadota</taxon>
        <taxon>Gammaproteobacteria</taxon>
        <taxon>Enterobacterales</taxon>
        <taxon>Yersiniaceae</taxon>
        <taxon>Serratia</taxon>
    </lineage>
</organism>
<name>A0A1C3HAV6_SERMA</name>
<gene>
    <name evidence="1" type="ORF">PWN146_00863</name>
</gene>
<evidence type="ECO:0000313" key="1">
    <source>
        <dbReference type="EMBL" id="SAY42185.1"/>
    </source>
</evidence>
<reference evidence="1" key="1">
    <citation type="submission" date="2016-05" db="EMBL/GenBank/DDBJ databases">
        <authorList>
            <person name="Cock P.J.A."/>
            <person name="Cock P.J.A."/>
        </authorList>
    </citation>
    <scope>NUCLEOTIDE SEQUENCE</scope>
    <source>
        <strain evidence="1">PWN146_assembly</strain>
    </source>
</reference>
<sequence>MENEKSVLIQRILFSYKNENGTEISCQSDIVATKEQALDYFFKAFEGADISIIDVSNDKQWQQHSHEH</sequence>
<protein>
    <submittedName>
        <fullName evidence="1">Uncharacterized protein</fullName>
    </submittedName>
</protein>